<protein>
    <recommendedName>
        <fullName evidence="6">RNA polymerase sigma factor</fullName>
    </recommendedName>
</protein>
<dbReference type="InterPro" id="IPR000838">
    <property type="entry name" value="RNA_pol_sigma70_ECF_CS"/>
</dbReference>
<dbReference type="SUPFAM" id="SSF88659">
    <property type="entry name" value="Sigma3 and sigma4 domains of RNA polymerase sigma factors"/>
    <property type="match status" value="1"/>
</dbReference>
<keyword evidence="10" id="KW-1185">Reference proteome</keyword>
<dbReference type="InterPro" id="IPR039425">
    <property type="entry name" value="RNA_pol_sigma-70-like"/>
</dbReference>
<dbReference type="Proteomes" id="UP000790580">
    <property type="component" value="Unassembled WGS sequence"/>
</dbReference>
<dbReference type="InterPro" id="IPR013249">
    <property type="entry name" value="RNA_pol_sigma70_r4_t2"/>
</dbReference>
<evidence type="ECO:0000256" key="2">
    <source>
        <dbReference type="ARBA" id="ARBA00023015"/>
    </source>
</evidence>
<dbReference type="Gene3D" id="1.10.1740.10">
    <property type="match status" value="1"/>
</dbReference>
<dbReference type="InterPro" id="IPR013325">
    <property type="entry name" value="RNA_pol_sigma_r2"/>
</dbReference>
<dbReference type="InterPro" id="IPR036388">
    <property type="entry name" value="WH-like_DNA-bd_sf"/>
</dbReference>
<dbReference type="Gene3D" id="1.10.10.10">
    <property type="entry name" value="Winged helix-like DNA-binding domain superfamily/Winged helix DNA-binding domain"/>
    <property type="match status" value="1"/>
</dbReference>
<dbReference type="NCBIfam" id="TIGR02937">
    <property type="entry name" value="sigma70-ECF"/>
    <property type="match status" value="1"/>
</dbReference>
<name>A0ABS6JZV7_9BACI</name>
<evidence type="ECO:0000256" key="5">
    <source>
        <dbReference type="ARBA" id="ARBA00023163"/>
    </source>
</evidence>
<accession>A0ABS6JZV7</accession>
<comment type="similarity">
    <text evidence="1 6">Belongs to the sigma-70 factor family. ECF subfamily.</text>
</comment>
<dbReference type="InterPro" id="IPR014284">
    <property type="entry name" value="RNA_pol_sigma-70_dom"/>
</dbReference>
<gene>
    <name evidence="9" type="ORF">KS407_17535</name>
</gene>
<comment type="caution">
    <text evidence="9">The sequence shown here is derived from an EMBL/GenBank/DDBJ whole genome shotgun (WGS) entry which is preliminary data.</text>
</comment>
<dbReference type="Pfam" id="PF04542">
    <property type="entry name" value="Sigma70_r2"/>
    <property type="match status" value="1"/>
</dbReference>
<keyword evidence="2 6" id="KW-0805">Transcription regulation</keyword>
<reference evidence="9 10" key="1">
    <citation type="submission" date="2021-06" db="EMBL/GenBank/DDBJ databases">
        <title>Bacillus sp. RD4P76, an endophyte from a halophyte.</title>
        <authorList>
            <person name="Sun J.-Q."/>
        </authorList>
    </citation>
    <scope>NUCLEOTIDE SEQUENCE [LARGE SCALE GENOMIC DNA]</scope>
    <source>
        <strain evidence="9 10">JCM 17098</strain>
    </source>
</reference>
<dbReference type="InterPro" id="IPR007627">
    <property type="entry name" value="RNA_pol_sigma70_r2"/>
</dbReference>
<keyword evidence="3 6" id="KW-0731">Sigma factor</keyword>
<evidence type="ECO:0000259" key="8">
    <source>
        <dbReference type="Pfam" id="PF08281"/>
    </source>
</evidence>
<dbReference type="SUPFAM" id="SSF88946">
    <property type="entry name" value="Sigma2 domain of RNA polymerase sigma factors"/>
    <property type="match status" value="1"/>
</dbReference>
<dbReference type="PANTHER" id="PTHR43133:SF60">
    <property type="entry name" value="RNA POLYMERASE SIGMA FACTOR SIGV"/>
    <property type="match status" value="1"/>
</dbReference>
<feature type="domain" description="RNA polymerase sigma-70 region 2" evidence="7">
    <location>
        <begin position="26"/>
        <end position="90"/>
    </location>
</feature>
<dbReference type="InterPro" id="IPR013324">
    <property type="entry name" value="RNA_pol_sigma_r3/r4-like"/>
</dbReference>
<dbReference type="EMBL" id="JAHQCR010000072">
    <property type="protein sequence ID" value="MBU9723224.1"/>
    <property type="molecule type" value="Genomic_DNA"/>
</dbReference>
<dbReference type="CDD" id="cd06171">
    <property type="entry name" value="Sigma70_r4"/>
    <property type="match status" value="1"/>
</dbReference>
<sequence length="191" mass="22409">MLMDKVDRDGDFKFEDKGADHVLEELIDAYYKPLMNLAFTYVKDWSTAEDIVQEVMIKVFRQIDSFEGKASIKTWIYRITMNQCKDYLRKTYVKRVFITGMMEKFSPPSKEDTPEATFVKGSRNKEMAEAVLELPTKYSEAIILYYYEELSMVEMSEVLNLNVSTIKSRLQRGRKKLKVLLEKRGISYDSL</sequence>
<dbReference type="PANTHER" id="PTHR43133">
    <property type="entry name" value="RNA POLYMERASE ECF-TYPE SIGMA FACTO"/>
    <property type="match status" value="1"/>
</dbReference>
<evidence type="ECO:0000256" key="4">
    <source>
        <dbReference type="ARBA" id="ARBA00023125"/>
    </source>
</evidence>
<evidence type="ECO:0000256" key="6">
    <source>
        <dbReference type="RuleBase" id="RU000716"/>
    </source>
</evidence>
<keyword evidence="4 6" id="KW-0238">DNA-binding</keyword>
<dbReference type="Pfam" id="PF08281">
    <property type="entry name" value="Sigma70_r4_2"/>
    <property type="match status" value="1"/>
</dbReference>
<evidence type="ECO:0000256" key="3">
    <source>
        <dbReference type="ARBA" id="ARBA00023082"/>
    </source>
</evidence>
<evidence type="ECO:0000313" key="9">
    <source>
        <dbReference type="EMBL" id="MBU9723224.1"/>
    </source>
</evidence>
<proteinExistence type="inferred from homology"/>
<evidence type="ECO:0000259" key="7">
    <source>
        <dbReference type="Pfam" id="PF04542"/>
    </source>
</evidence>
<keyword evidence="5 6" id="KW-0804">Transcription</keyword>
<feature type="domain" description="RNA polymerase sigma factor 70 region 4 type 2" evidence="8">
    <location>
        <begin position="126"/>
        <end position="177"/>
    </location>
</feature>
<dbReference type="PROSITE" id="PS01063">
    <property type="entry name" value="SIGMA70_ECF"/>
    <property type="match status" value="1"/>
</dbReference>
<evidence type="ECO:0000256" key="1">
    <source>
        <dbReference type="ARBA" id="ARBA00010641"/>
    </source>
</evidence>
<evidence type="ECO:0000313" key="10">
    <source>
        <dbReference type="Proteomes" id="UP000790580"/>
    </source>
</evidence>
<organism evidence="9 10">
    <name type="scientific">Evansella alkalicola</name>
    <dbReference type="NCBI Taxonomy" id="745819"/>
    <lineage>
        <taxon>Bacteria</taxon>
        <taxon>Bacillati</taxon>
        <taxon>Bacillota</taxon>
        <taxon>Bacilli</taxon>
        <taxon>Bacillales</taxon>
        <taxon>Bacillaceae</taxon>
        <taxon>Evansella</taxon>
    </lineage>
</organism>